<feature type="compositionally biased region" description="Polar residues" evidence="1">
    <location>
        <begin position="27"/>
        <end position="39"/>
    </location>
</feature>
<dbReference type="Proteomes" id="UP000321532">
    <property type="component" value="Unassembled WGS sequence"/>
</dbReference>
<keyword evidence="2" id="KW-0732">Signal</keyword>
<name>A0A512B0N2_9BACT</name>
<evidence type="ECO:0000313" key="3">
    <source>
        <dbReference type="EMBL" id="GEO05516.1"/>
    </source>
</evidence>
<gene>
    <name evidence="3" type="ORF">AAE02nite_31800</name>
</gene>
<evidence type="ECO:0008006" key="5">
    <source>
        <dbReference type="Google" id="ProtNLM"/>
    </source>
</evidence>
<dbReference type="OrthoDB" id="9835517at2"/>
<feature type="region of interest" description="Disordered" evidence="1">
    <location>
        <begin position="27"/>
        <end position="51"/>
    </location>
</feature>
<accession>A0A512B0N2</accession>
<reference evidence="3 4" key="1">
    <citation type="submission" date="2019-07" db="EMBL/GenBank/DDBJ databases">
        <title>Whole genome shotgun sequence of Adhaeribacter aerolatus NBRC 106133.</title>
        <authorList>
            <person name="Hosoyama A."/>
            <person name="Uohara A."/>
            <person name="Ohji S."/>
            <person name="Ichikawa N."/>
        </authorList>
    </citation>
    <scope>NUCLEOTIDE SEQUENCE [LARGE SCALE GENOMIC DNA]</scope>
    <source>
        <strain evidence="3 4">NBRC 106133</strain>
    </source>
</reference>
<comment type="caution">
    <text evidence="3">The sequence shown here is derived from an EMBL/GenBank/DDBJ whole genome shotgun (WGS) entry which is preliminary data.</text>
</comment>
<feature type="signal peptide" evidence="2">
    <location>
        <begin position="1"/>
        <end position="27"/>
    </location>
</feature>
<evidence type="ECO:0000256" key="1">
    <source>
        <dbReference type="SAM" id="MobiDB-lite"/>
    </source>
</evidence>
<evidence type="ECO:0000256" key="2">
    <source>
        <dbReference type="SAM" id="SignalP"/>
    </source>
</evidence>
<organism evidence="3 4">
    <name type="scientific">Adhaeribacter aerolatus</name>
    <dbReference type="NCBI Taxonomy" id="670289"/>
    <lineage>
        <taxon>Bacteria</taxon>
        <taxon>Pseudomonadati</taxon>
        <taxon>Bacteroidota</taxon>
        <taxon>Cytophagia</taxon>
        <taxon>Cytophagales</taxon>
        <taxon>Hymenobacteraceae</taxon>
        <taxon>Adhaeribacter</taxon>
    </lineage>
</organism>
<sequence length="131" mass="14752">MENLQLQKTKYYVLGILLALLSACSSGTEKTDSGQSSNPDQERPPISPYKDNFIGEWKSVQSEGRDHAIITRNGNNFLIQQGKKTVPGVWDEENNIIRLNIGVPMDIMYIEKEDMIVFGNGGKYSRVSKKQ</sequence>
<feature type="chain" id="PRO_5021710876" description="Lipocalin-like domain-containing protein" evidence="2">
    <location>
        <begin position="28"/>
        <end position="131"/>
    </location>
</feature>
<dbReference type="RefSeq" id="WP_146899667.1">
    <property type="nucleotide sequence ID" value="NZ_BJYS01000024.1"/>
</dbReference>
<dbReference type="EMBL" id="BJYS01000024">
    <property type="protein sequence ID" value="GEO05516.1"/>
    <property type="molecule type" value="Genomic_DNA"/>
</dbReference>
<keyword evidence="4" id="KW-1185">Reference proteome</keyword>
<dbReference type="AlphaFoldDB" id="A0A512B0N2"/>
<proteinExistence type="predicted"/>
<evidence type="ECO:0000313" key="4">
    <source>
        <dbReference type="Proteomes" id="UP000321532"/>
    </source>
</evidence>
<protein>
    <recommendedName>
        <fullName evidence="5">Lipocalin-like domain-containing protein</fullName>
    </recommendedName>
</protein>